<dbReference type="GO" id="GO:0016491">
    <property type="term" value="F:oxidoreductase activity"/>
    <property type="evidence" value="ECO:0007669"/>
    <property type="project" value="UniProtKB-KW"/>
</dbReference>
<gene>
    <name evidence="7" type="ORF">ACFFNY_08225</name>
</gene>
<dbReference type="Proteomes" id="UP001589619">
    <property type="component" value="Unassembled WGS sequence"/>
</dbReference>
<evidence type="ECO:0000256" key="4">
    <source>
        <dbReference type="ARBA" id="ARBA00023033"/>
    </source>
</evidence>
<comment type="similarity">
    <text evidence="5">Belongs to the NtaA/SnaA/DszA monooxygenase family.</text>
</comment>
<dbReference type="Pfam" id="PF00296">
    <property type="entry name" value="Bac_luciferase"/>
    <property type="match status" value="1"/>
</dbReference>
<proteinExistence type="inferred from homology"/>
<keyword evidence="8" id="KW-1185">Reference proteome</keyword>
<keyword evidence="3 7" id="KW-0560">Oxidoreductase</keyword>
<dbReference type="PIRSF" id="PIRSF000337">
    <property type="entry name" value="NTA_MOA"/>
    <property type="match status" value="1"/>
</dbReference>
<evidence type="ECO:0000256" key="5">
    <source>
        <dbReference type="ARBA" id="ARBA00033748"/>
    </source>
</evidence>
<dbReference type="SUPFAM" id="SSF51679">
    <property type="entry name" value="Bacterial luciferase-like"/>
    <property type="match status" value="1"/>
</dbReference>
<protein>
    <submittedName>
        <fullName evidence="7">LLM class flavin-dependent oxidoreductase</fullName>
        <ecNumber evidence="7">1.-.-.-</ecNumber>
    </submittedName>
</protein>
<keyword evidence="1" id="KW-0285">Flavoprotein</keyword>
<dbReference type="RefSeq" id="WP_344912180.1">
    <property type="nucleotide sequence ID" value="NZ_BAAAYO010000010.1"/>
</dbReference>
<dbReference type="CDD" id="cd01095">
    <property type="entry name" value="Nitrilotriacetate_monoxgenase"/>
    <property type="match status" value="1"/>
</dbReference>
<dbReference type="EMBL" id="JBHMAG010000007">
    <property type="protein sequence ID" value="MFB9751554.1"/>
    <property type="molecule type" value="Genomic_DNA"/>
</dbReference>
<sequence>MSQSARKLHLNAFLFGTGHHEASWRLPGAAPEKNTEFSHIRAIAQTAERGLLDSLFLADGYEGRANKLEPFTLLSALAAATKRIGLIATVGTTYNEPFHVARKFASLDHISKGRAGWNIVTGAGAAAPNFSREEHPEHSERYETAEEFVEIVKRLWDSWEDDAIVNDKVGGIHIDNSKVHDINFQGDRYKVRGPLNIARPPQGYPVLVQAGSSETGRSFAARFAEVIFTAQQSLGEAQTFYADVKSRLAGYGRRPDELIIMPGISPILAETEAEARDIEDELFRLIDLDGAVRRLSERLGLELSASRIDEPLSVEAARRTEQVNGNKSRHQLVLDLIERERLTLRQLINRLAGARGHFTFTGTPLQLADTLEAWFRQGGADGFNVMPQVYPGGLELFVDRVVPELQNRGLFRTEYEGTTLRDNLGLNRPANVRYAADDHSQREVGA</sequence>
<dbReference type="NCBIfam" id="TIGR03860">
    <property type="entry name" value="FMN_nitrolo"/>
    <property type="match status" value="1"/>
</dbReference>
<accession>A0ABV5VTC7</accession>
<comment type="caution">
    <text evidence="7">The sequence shown here is derived from an EMBL/GenBank/DDBJ whole genome shotgun (WGS) entry which is preliminary data.</text>
</comment>
<dbReference type="EC" id="1.-.-.-" evidence="7"/>
<reference evidence="7 8" key="1">
    <citation type="submission" date="2024-09" db="EMBL/GenBank/DDBJ databases">
        <authorList>
            <person name="Sun Q."/>
            <person name="Mori K."/>
        </authorList>
    </citation>
    <scope>NUCLEOTIDE SEQUENCE [LARGE SCALE GENOMIC DNA]</scope>
    <source>
        <strain evidence="7 8">JCM 12520</strain>
    </source>
</reference>
<dbReference type="Gene3D" id="3.20.20.30">
    <property type="entry name" value="Luciferase-like domain"/>
    <property type="match status" value="1"/>
</dbReference>
<feature type="domain" description="Luciferase-like" evidence="6">
    <location>
        <begin position="31"/>
        <end position="380"/>
    </location>
</feature>
<dbReference type="InterPro" id="IPR051260">
    <property type="entry name" value="Diverse_substr_monoxygenases"/>
</dbReference>
<evidence type="ECO:0000256" key="3">
    <source>
        <dbReference type="ARBA" id="ARBA00023002"/>
    </source>
</evidence>
<dbReference type="InterPro" id="IPR036661">
    <property type="entry name" value="Luciferase-like_sf"/>
</dbReference>
<dbReference type="InterPro" id="IPR016215">
    <property type="entry name" value="NTA_MOA"/>
</dbReference>
<dbReference type="InterPro" id="IPR011251">
    <property type="entry name" value="Luciferase-like_dom"/>
</dbReference>
<dbReference type="PANTHER" id="PTHR30011">
    <property type="entry name" value="ALKANESULFONATE MONOOXYGENASE-RELATED"/>
    <property type="match status" value="1"/>
</dbReference>
<evidence type="ECO:0000256" key="1">
    <source>
        <dbReference type="ARBA" id="ARBA00022630"/>
    </source>
</evidence>
<evidence type="ECO:0000313" key="8">
    <source>
        <dbReference type="Proteomes" id="UP001589619"/>
    </source>
</evidence>
<dbReference type="PANTHER" id="PTHR30011:SF16">
    <property type="entry name" value="C2H2 FINGER DOMAIN TRANSCRIPTION FACTOR (EUROFUNG)-RELATED"/>
    <property type="match status" value="1"/>
</dbReference>
<keyword evidence="2" id="KW-0288">FMN</keyword>
<name>A0ABV5VTC7_9BACL</name>
<evidence type="ECO:0000256" key="2">
    <source>
        <dbReference type="ARBA" id="ARBA00022643"/>
    </source>
</evidence>
<evidence type="ECO:0000313" key="7">
    <source>
        <dbReference type="EMBL" id="MFB9751554.1"/>
    </source>
</evidence>
<keyword evidence="4" id="KW-0503">Monooxygenase</keyword>
<evidence type="ECO:0000259" key="6">
    <source>
        <dbReference type="Pfam" id="PF00296"/>
    </source>
</evidence>
<organism evidence="7 8">
    <name type="scientific">Paenibacillus hodogayensis</name>
    <dbReference type="NCBI Taxonomy" id="279208"/>
    <lineage>
        <taxon>Bacteria</taxon>
        <taxon>Bacillati</taxon>
        <taxon>Bacillota</taxon>
        <taxon>Bacilli</taxon>
        <taxon>Bacillales</taxon>
        <taxon>Paenibacillaceae</taxon>
        <taxon>Paenibacillus</taxon>
    </lineage>
</organism>